<dbReference type="Proteomes" id="UP000783871">
    <property type="component" value="Unassembled WGS sequence"/>
</dbReference>
<evidence type="ECO:0000313" key="2">
    <source>
        <dbReference type="EMBL" id="NJP31116.1"/>
    </source>
</evidence>
<dbReference type="RefSeq" id="WP_167999539.1">
    <property type="nucleotide sequence ID" value="NZ_JAATEO010000003.1"/>
</dbReference>
<keyword evidence="3" id="KW-1185">Reference proteome</keyword>
<dbReference type="EMBL" id="JAATEO010000003">
    <property type="protein sequence ID" value="NJP31116.1"/>
    <property type="molecule type" value="Genomic_DNA"/>
</dbReference>
<reference evidence="2 3" key="1">
    <citation type="submission" date="2020-03" db="EMBL/GenBank/DDBJ databases">
        <title>WGS of actinomycetes isolated from Thailand.</title>
        <authorList>
            <person name="Thawai C."/>
        </authorList>
    </citation>
    <scope>NUCLEOTIDE SEQUENCE [LARGE SCALE GENOMIC DNA]</scope>
    <source>
        <strain evidence="2 3">HSS6-12</strain>
    </source>
</reference>
<proteinExistence type="predicted"/>
<comment type="caution">
    <text evidence="2">The sequence shown here is derived from an EMBL/GenBank/DDBJ whole genome shotgun (WGS) entry which is preliminary data.</text>
</comment>
<gene>
    <name evidence="2" type="ORF">HCJ94_03740</name>
</gene>
<accession>A0ABX0Z4L6</accession>
<evidence type="ECO:0000313" key="3">
    <source>
        <dbReference type="Proteomes" id="UP000783871"/>
    </source>
</evidence>
<evidence type="ECO:0000256" key="1">
    <source>
        <dbReference type="SAM" id="MobiDB-lite"/>
    </source>
</evidence>
<name>A0ABX0Z4L6_9ACTN</name>
<feature type="region of interest" description="Disordered" evidence="1">
    <location>
        <begin position="113"/>
        <end position="140"/>
    </location>
</feature>
<protein>
    <submittedName>
        <fullName evidence="2">Uncharacterized protein</fullName>
    </submittedName>
</protein>
<organism evidence="2 3">
    <name type="scientific">Micromonospora thermarum</name>
    <dbReference type="NCBI Taxonomy" id="2720024"/>
    <lineage>
        <taxon>Bacteria</taxon>
        <taxon>Bacillati</taxon>
        <taxon>Actinomycetota</taxon>
        <taxon>Actinomycetes</taxon>
        <taxon>Micromonosporales</taxon>
        <taxon>Micromonosporaceae</taxon>
        <taxon>Micromonospora</taxon>
    </lineage>
</organism>
<sequence>MPSVAPARPLWGTVLRSLREMTRLAVVALALGAGFGGAPAATAAPPPAVVEAARPGIAIDVDTLVASGSADSPALWTSTIATRDAAPASWHAVASTPAGGAAVRPLIKPAVSRAAVSDARHEPAGEPGEGATTRRGPPTA</sequence>